<feature type="domain" description="Choline/carnitine acyltransferase" evidence="2">
    <location>
        <begin position="1"/>
        <end position="168"/>
    </location>
</feature>
<dbReference type="InterPro" id="IPR000542">
    <property type="entry name" value="Carn_acyl_trans"/>
</dbReference>
<dbReference type="PANTHER" id="PTHR22589:SF103">
    <property type="entry name" value="CARNITINE O-ACETYL-TRANSFERASE, ISOFORM A-RELATED"/>
    <property type="match status" value="1"/>
</dbReference>
<evidence type="ECO:0000313" key="4">
    <source>
        <dbReference type="Proteomes" id="UP000271087"/>
    </source>
</evidence>
<sequence length="186" mass="21108">MYGKEACTSQMATLRKFQDGRMDIIRLPSLNSAMFTNQFNDPEKIDEIPRSMMATMLRIAILQHQKYSLEVMNGRGIDQHLLGLKMIAKEYGKSIPEILETKAYQKMMAFTLSTSKITTQHNPIICGPSASDCYGICYNLQPKQVHFTICALHSCKETDSSRFAKELENALVDIYAIITKDNERGK</sequence>
<evidence type="ECO:0000313" key="3">
    <source>
        <dbReference type="EMBL" id="VDM94288.1"/>
    </source>
</evidence>
<name>A0A182EQZ6_ONCOC</name>
<dbReference type="WBParaSite" id="nOo.2.0.1.t10561-RA">
    <property type="protein sequence ID" value="nOo.2.0.1.t10561-RA"/>
    <property type="gene ID" value="nOo.2.0.1.g10561"/>
</dbReference>
<proteinExistence type="inferred from homology"/>
<dbReference type="OrthoDB" id="240216at2759"/>
<dbReference type="STRING" id="42157.A0A182EQZ6"/>
<dbReference type="InterPro" id="IPR039551">
    <property type="entry name" value="Cho/carn_acyl_trans"/>
</dbReference>
<accession>A0A182EQZ6</accession>
<evidence type="ECO:0000256" key="1">
    <source>
        <dbReference type="ARBA" id="ARBA00005232"/>
    </source>
</evidence>
<dbReference type="Pfam" id="PF00755">
    <property type="entry name" value="Carn_acyltransf"/>
    <property type="match status" value="1"/>
</dbReference>
<organism evidence="5">
    <name type="scientific">Onchocerca ochengi</name>
    <name type="common">Filarial nematode worm</name>
    <dbReference type="NCBI Taxonomy" id="42157"/>
    <lineage>
        <taxon>Eukaryota</taxon>
        <taxon>Metazoa</taxon>
        <taxon>Ecdysozoa</taxon>
        <taxon>Nematoda</taxon>
        <taxon>Chromadorea</taxon>
        <taxon>Rhabditida</taxon>
        <taxon>Spirurina</taxon>
        <taxon>Spiruromorpha</taxon>
        <taxon>Filarioidea</taxon>
        <taxon>Onchocercidae</taxon>
        <taxon>Onchocerca</taxon>
    </lineage>
</organism>
<comment type="similarity">
    <text evidence="1">Belongs to the carnitine/choline acetyltransferase family.</text>
</comment>
<dbReference type="PANTHER" id="PTHR22589">
    <property type="entry name" value="CARNITINE O-ACYLTRANSFERASE"/>
    <property type="match status" value="1"/>
</dbReference>
<dbReference type="AlphaFoldDB" id="A0A182EQZ6"/>
<gene>
    <name evidence="3" type="ORF">NOO_LOCUS10561</name>
</gene>
<evidence type="ECO:0000259" key="2">
    <source>
        <dbReference type="Pfam" id="PF00755"/>
    </source>
</evidence>
<protein>
    <submittedName>
        <fullName evidence="5">Carn_acyltransf domain-containing protein</fullName>
    </submittedName>
</protein>
<dbReference type="GO" id="GO:0005777">
    <property type="term" value="C:peroxisome"/>
    <property type="evidence" value="ECO:0007669"/>
    <property type="project" value="TreeGrafter"/>
</dbReference>
<dbReference type="Proteomes" id="UP000271087">
    <property type="component" value="Unassembled WGS sequence"/>
</dbReference>
<dbReference type="InterPro" id="IPR023213">
    <property type="entry name" value="CAT-like_dom_sf"/>
</dbReference>
<dbReference type="GO" id="GO:0004092">
    <property type="term" value="F:carnitine O-acetyltransferase activity"/>
    <property type="evidence" value="ECO:0007669"/>
    <property type="project" value="TreeGrafter"/>
</dbReference>
<keyword evidence="4" id="KW-1185">Reference proteome</keyword>
<reference evidence="5" key="1">
    <citation type="submission" date="2016-06" db="UniProtKB">
        <authorList>
            <consortium name="WormBaseParasite"/>
        </authorList>
    </citation>
    <scope>IDENTIFICATION</scope>
</reference>
<dbReference type="EMBL" id="UYRW01006185">
    <property type="protein sequence ID" value="VDM94288.1"/>
    <property type="molecule type" value="Genomic_DNA"/>
</dbReference>
<evidence type="ECO:0000313" key="5">
    <source>
        <dbReference type="WBParaSite" id="nOo.2.0.1.t10561-RA"/>
    </source>
</evidence>
<dbReference type="Gene3D" id="3.30.559.10">
    <property type="entry name" value="Chloramphenicol acetyltransferase-like domain"/>
    <property type="match status" value="1"/>
</dbReference>
<dbReference type="GO" id="GO:0019254">
    <property type="term" value="P:carnitine metabolic process, CoA-linked"/>
    <property type="evidence" value="ECO:0007669"/>
    <property type="project" value="TreeGrafter"/>
</dbReference>
<dbReference type="SUPFAM" id="SSF52777">
    <property type="entry name" value="CoA-dependent acyltransferases"/>
    <property type="match status" value="1"/>
</dbReference>
<reference evidence="3 4" key="2">
    <citation type="submission" date="2018-08" db="EMBL/GenBank/DDBJ databases">
        <authorList>
            <person name="Laetsch R D."/>
            <person name="Stevens L."/>
            <person name="Kumar S."/>
            <person name="Blaxter L. M."/>
        </authorList>
    </citation>
    <scope>NUCLEOTIDE SEQUENCE [LARGE SCALE GENOMIC DNA]</scope>
</reference>